<evidence type="ECO:0000313" key="7">
    <source>
        <dbReference type="EMBL" id="CAC5808117.1"/>
    </source>
</evidence>
<name>A0A0Z0T0D4_STAAU</name>
<proteinExistence type="predicted"/>
<evidence type="ECO:0000313" key="8">
    <source>
        <dbReference type="EMBL" id="CAC8231263.1"/>
    </source>
</evidence>
<accession>A0A0Z0T0D4</accession>
<reference evidence="9 10" key="1">
    <citation type="submission" date="2018-11" db="EMBL/GenBank/DDBJ databases">
        <title>Genomic profiling of Staphylococcus species from a Poultry farm system in KwaZulu-Natal, South Africa.</title>
        <authorList>
            <person name="Amoako D.G."/>
            <person name="Somboro A.M."/>
            <person name="Abia A.L.K."/>
            <person name="Bester L.A."/>
            <person name="Essack S.Y."/>
        </authorList>
    </citation>
    <scope>NUCLEOTIDE SEQUENCE [LARGE SCALE GENOMIC DNA]</scope>
    <source>
        <strain evidence="9 10">SA9</strain>
    </source>
</reference>
<reference evidence="11 12" key="2">
    <citation type="submission" date="2019-12" db="EMBL/GenBank/DDBJ databases">
        <authorList>
            <consortium name="Pathogen Informatics"/>
        </authorList>
    </citation>
    <scope>NUCLEOTIDE SEQUENCE [LARGE SCALE GENOMIC DNA]</scope>
    <source>
        <strain evidence="8 18">MOS105</strain>
        <strain evidence="2 14">S040_N01_C01</strain>
        <strain evidence="1 12">S087_N01_C01</strain>
        <strain evidence="7 17">SG160</strain>
        <strain evidence="5 16">T012_N10_C04</strain>
        <strain evidence="3 11">T012_N16_C08</strain>
        <strain evidence="4 13">T065_N03_C06</strain>
        <strain evidence="6 15">T197_A02_C01</strain>
    </source>
</reference>
<evidence type="ECO:0000313" key="6">
    <source>
        <dbReference type="EMBL" id="CAA6381441.1"/>
    </source>
</evidence>
<evidence type="ECO:0000313" key="12">
    <source>
        <dbReference type="Proteomes" id="UP000442782"/>
    </source>
</evidence>
<dbReference type="Proteomes" id="UP000459586">
    <property type="component" value="Unassembled WGS sequence"/>
</dbReference>
<evidence type="ECO:0000313" key="13">
    <source>
        <dbReference type="Proteomes" id="UP000443506"/>
    </source>
</evidence>
<evidence type="ECO:0000313" key="1">
    <source>
        <dbReference type="EMBL" id="CAA4150009.1"/>
    </source>
</evidence>
<evidence type="ECO:0000313" key="2">
    <source>
        <dbReference type="EMBL" id="CAA4154863.1"/>
    </source>
</evidence>
<dbReference type="EMBL" id="CACURZ010000016">
    <property type="protein sequence ID" value="CAA6381441.1"/>
    <property type="molecule type" value="Genomic_DNA"/>
</dbReference>
<dbReference type="EMBL" id="CAIGXB010000011">
    <property type="protein sequence ID" value="CAC5808117.1"/>
    <property type="molecule type" value="Genomic_DNA"/>
</dbReference>
<evidence type="ECO:0000313" key="4">
    <source>
        <dbReference type="EMBL" id="CAA4700758.1"/>
    </source>
</evidence>
<evidence type="ECO:0000313" key="5">
    <source>
        <dbReference type="EMBL" id="CAA6116450.1"/>
    </source>
</evidence>
<gene>
    <name evidence="9" type="ORF">EIG94_08240</name>
    <name evidence="1" type="ORF">SAMEA1029512_02251</name>
    <name evidence="2" type="ORF">SAMEA1029528_02379</name>
    <name evidence="3" type="ORF">SAMEA2078260_02312</name>
    <name evidence="5" type="ORF">SAMEA2078588_02315</name>
    <name evidence="6" type="ORF">SAMEA2080344_02371</name>
    <name evidence="4" type="ORF">SAMEA2081063_02356</name>
    <name evidence="7" type="ORF">SAMEA4008575_02442</name>
    <name evidence="8" type="ORF">SAMEA70146418_02416</name>
</gene>
<protein>
    <submittedName>
        <fullName evidence="4">Phage protein</fullName>
    </submittedName>
</protein>
<dbReference type="Proteomes" id="UP000505390">
    <property type="component" value="Unassembled WGS sequence"/>
</dbReference>
<dbReference type="EMBL" id="CACTOE010000017">
    <property type="protein sequence ID" value="CAA4150009.1"/>
    <property type="molecule type" value="Genomic_DNA"/>
</dbReference>
<dbReference type="EMBL" id="CACUNS010000016">
    <property type="protein sequence ID" value="CAA6116450.1"/>
    <property type="molecule type" value="Genomic_DNA"/>
</dbReference>
<evidence type="ECO:0000313" key="15">
    <source>
        <dbReference type="Proteomes" id="UP000459586"/>
    </source>
</evidence>
<evidence type="ECO:0000313" key="17">
    <source>
        <dbReference type="Proteomes" id="UP000505390"/>
    </source>
</evidence>
<evidence type="ECO:0000313" key="10">
    <source>
        <dbReference type="Proteomes" id="UP000293434"/>
    </source>
</evidence>
<dbReference type="AlphaFoldDB" id="A0A0Z0T0D4"/>
<dbReference type="Proteomes" id="UP000507112">
    <property type="component" value="Unassembled WGS sequence"/>
</dbReference>
<organism evidence="4 13">
    <name type="scientific">Staphylococcus aureus</name>
    <dbReference type="NCBI Taxonomy" id="1280"/>
    <lineage>
        <taxon>Bacteria</taxon>
        <taxon>Bacillati</taxon>
        <taxon>Bacillota</taxon>
        <taxon>Bacilli</taxon>
        <taxon>Bacillales</taxon>
        <taxon>Staphylococcaceae</taxon>
        <taxon>Staphylococcus</taxon>
    </lineage>
</organism>
<comment type="caution">
    <text evidence="4">The sequence shown here is derived from an EMBL/GenBank/DDBJ whole genome shotgun (WGS) entry which is preliminary data.</text>
</comment>
<evidence type="ECO:0000313" key="16">
    <source>
        <dbReference type="Proteomes" id="UP000459702"/>
    </source>
</evidence>
<dbReference type="Proteomes" id="UP000459702">
    <property type="component" value="Unassembled WGS sequence"/>
</dbReference>
<dbReference type="Proteomes" id="UP000443506">
    <property type="component" value="Unassembled WGS sequence"/>
</dbReference>
<dbReference type="EMBL" id="CACTWD010000017">
    <property type="protein sequence ID" value="CAA4700758.1"/>
    <property type="molecule type" value="Genomic_DNA"/>
</dbReference>
<dbReference type="OMA" id="ICRECIN"/>
<dbReference type="EMBL" id="CACTQT010000015">
    <property type="protein sequence ID" value="CAA4392292.1"/>
    <property type="molecule type" value="Genomic_DNA"/>
</dbReference>
<evidence type="ECO:0000313" key="3">
    <source>
        <dbReference type="EMBL" id="CAA4392292.1"/>
    </source>
</evidence>
<evidence type="ECO:0000313" key="11">
    <source>
        <dbReference type="Proteomes" id="UP000442696"/>
    </source>
</evidence>
<dbReference type="Proteomes" id="UP000442782">
    <property type="component" value="Unassembled WGS sequence"/>
</dbReference>
<evidence type="ECO:0000313" key="18">
    <source>
        <dbReference type="Proteomes" id="UP000507112"/>
    </source>
</evidence>
<evidence type="ECO:0000313" key="14">
    <source>
        <dbReference type="Proteomes" id="UP000443708"/>
    </source>
</evidence>
<dbReference type="Proteomes" id="UP000443708">
    <property type="component" value="Unassembled WGS sequence"/>
</dbReference>
<sequence>MAIRKKAEKKLTCMCCNRNLTLDLNYYPLNDNNPAFPNGYYPICKDCCADMLKDEENGYKSFIQLLRVLDYPFRYEAFEQVNFDYVRYMNKASIRRNASFIDSDALVSSKSETLTEENIMKLTPDELRQCKLYWGEGDYTEDDYIYLISRYESYCKTYDVDSPTFENIITQICQLELEIRKKRTKGSQSTKEETNLILNLMKSAGISPNQEKESKTNDKETFGVWVKRWENDKPVPEPLEEFKDVDGIEKYVQNNFLSPMRRSLDLDDNFHDQYQEHIDKYGISTEELLGVEDE</sequence>
<dbReference type="Proteomes" id="UP000442696">
    <property type="component" value="Unassembled WGS sequence"/>
</dbReference>
<dbReference type="RefSeq" id="WP_001007716.1">
    <property type="nucleotide sequence ID" value="NZ_AP025249.1"/>
</dbReference>
<dbReference type="EMBL" id="RQTC01000129">
    <property type="protein sequence ID" value="RZH92998.1"/>
    <property type="molecule type" value="Genomic_DNA"/>
</dbReference>
<dbReference type="EMBL" id="CAIIGD010000010">
    <property type="protein sequence ID" value="CAC8231263.1"/>
    <property type="molecule type" value="Genomic_DNA"/>
</dbReference>
<dbReference type="EMBL" id="CACTPI010000012">
    <property type="protein sequence ID" value="CAA4154863.1"/>
    <property type="molecule type" value="Genomic_DNA"/>
</dbReference>
<evidence type="ECO:0000313" key="9">
    <source>
        <dbReference type="EMBL" id="RZH92998.1"/>
    </source>
</evidence>
<dbReference type="Proteomes" id="UP000293434">
    <property type="component" value="Unassembled WGS sequence"/>
</dbReference>